<evidence type="ECO:0000256" key="1">
    <source>
        <dbReference type="SAM" id="SignalP"/>
    </source>
</evidence>
<keyword evidence="3" id="KW-1185">Reference proteome</keyword>
<name>A0A0L6VU18_9BASI</name>
<organism evidence="2 3">
    <name type="scientific">Puccinia sorghi</name>
    <dbReference type="NCBI Taxonomy" id="27349"/>
    <lineage>
        <taxon>Eukaryota</taxon>
        <taxon>Fungi</taxon>
        <taxon>Dikarya</taxon>
        <taxon>Basidiomycota</taxon>
        <taxon>Pucciniomycotina</taxon>
        <taxon>Pucciniomycetes</taxon>
        <taxon>Pucciniales</taxon>
        <taxon>Pucciniaceae</taxon>
        <taxon>Puccinia</taxon>
    </lineage>
</organism>
<evidence type="ECO:0000313" key="3">
    <source>
        <dbReference type="Proteomes" id="UP000037035"/>
    </source>
</evidence>
<dbReference type="VEuPathDB" id="FungiDB:VP01_10550g2"/>
<proteinExistence type="predicted"/>
<feature type="signal peptide" evidence="1">
    <location>
        <begin position="1"/>
        <end position="43"/>
    </location>
</feature>
<keyword evidence="1" id="KW-0732">Signal</keyword>
<comment type="caution">
    <text evidence="2">The sequence shown here is derived from an EMBL/GenBank/DDBJ whole genome shotgun (WGS) entry which is preliminary data.</text>
</comment>
<feature type="chain" id="PRO_5005568776" evidence="1">
    <location>
        <begin position="44"/>
        <end position="140"/>
    </location>
</feature>
<dbReference type="EMBL" id="LAVV01000611">
    <property type="protein sequence ID" value="KNZ64209.1"/>
    <property type="molecule type" value="Genomic_DNA"/>
</dbReference>
<dbReference type="AlphaFoldDB" id="A0A0L6VU18"/>
<evidence type="ECO:0000313" key="2">
    <source>
        <dbReference type="EMBL" id="KNZ64209.1"/>
    </source>
</evidence>
<gene>
    <name evidence="2" type="ORF">VP01_10550g2</name>
</gene>
<dbReference type="Proteomes" id="UP000037035">
    <property type="component" value="Unassembled WGS sequence"/>
</dbReference>
<reference evidence="2 3" key="1">
    <citation type="submission" date="2015-08" db="EMBL/GenBank/DDBJ databases">
        <title>Next Generation Sequencing and Analysis of the Genome of Puccinia sorghi L Schw, the Causal Agent of Maize Common Rust.</title>
        <authorList>
            <person name="Rochi L."/>
            <person name="Burguener G."/>
            <person name="Darino M."/>
            <person name="Turjanski A."/>
            <person name="Kreff E."/>
            <person name="Dieguez M.J."/>
            <person name="Sacco F."/>
        </authorList>
    </citation>
    <scope>NUCLEOTIDE SEQUENCE [LARGE SCALE GENOMIC DNA]</scope>
    <source>
        <strain evidence="2 3">RO10H11247</strain>
    </source>
</reference>
<accession>A0A0L6VU18</accession>
<sequence>MQITLLSTRWRLHSCAAWVSTAFCPKLWTVAMVVGGHPNGVLAEKGWESWSRWRPIWIPGQQRSLCSRFACGTRFLGSSRGKSRLDGCRKTDQVGRRKDGMSIVDEWGNTSSARVKLGADDGAGLLAEAGTEDTFGGTHN</sequence>
<protein>
    <submittedName>
        <fullName evidence="2">Putative signal peptide protein</fullName>
    </submittedName>
</protein>